<dbReference type="Proteomes" id="UP000431401">
    <property type="component" value="Unassembled WGS sequence"/>
</dbReference>
<reference evidence="1 2" key="1">
    <citation type="submission" date="2019-10" db="EMBL/GenBank/DDBJ databases">
        <title>Nocardia macrotermitis sp. nov. and Nocardia aurantia sp. nov., isolated from the gut of fungus growing-termite Macrotermes natalensis.</title>
        <authorList>
            <person name="Benndorf R."/>
            <person name="Schwitalla J."/>
            <person name="Martin K."/>
            <person name="De Beer W."/>
            <person name="Kaster A.-K."/>
            <person name="Vollmers J."/>
            <person name="Poulsen M."/>
            <person name="Beemelmanns C."/>
        </authorList>
    </citation>
    <scope>NUCLEOTIDE SEQUENCE [LARGE SCALE GENOMIC DNA]</scope>
    <source>
        <strain evidence="1 2">RB56</strain>
    </source>
</reference>
<evidence type="ECO:0000313" key="2">
    <source>
        <dbReference type="Proteomes" id="UP000431401"/>
    </source>
</evidence>
<dbReference type="EMBL" id="WEGI01000001">
    <property type="protein sequence ID" value="MQY24983.1"/>
    <property type="molecule type" value="Genomic_DNA"/>
</dbReference>
<proteinExistence type="predicted"/>
<keyword evidence="2" id="KW-1185">Reference proteome</keyword>
<sequence>MNPEPSLQESFDELEWQETLLAEFCAAMGEVADLDDAELVSRAATDLIDRISHWATVDDFHPAFTRAVTSATVPAAALTAADGHDEVSILAFLRQLLAELERRRPWPEPVFAEADPDDWPSPGSGVPIGWLELSMALVEHAVKASFDEPGREGAPVLVLRLRGGQLVALIGETTPRPARFVVTLPDAEGQRDAAEVLDYLVEYTGLPVRTEGVERTFTMLSDL</sequence>
<dbReference type="RefSeq" id="WP_153338826.1">
    <property type="nucleotide sequence ID" value="NZ_WEGI01000001.1"/>
</dbReference>
<gene>
    <name evidence="1" type="ORF">NRB56_05370</name>
</gene>
<comment type="caution">
    <text evidence="1">The sequence shown here is derived from an EMBL/GenBank/DDBJ whole genome shotgun (WGS) entry which is preliminary data.</text>
</comment>
<dbReference type="AlphaFoldDB" id="A0A7K0DGP1"/>
<protein>
    <submittedName>
        <fullName evidence="1">Uncharacterized protein</fullName>
    </submittedName>
</protein>
<name>A0A7K0DGP1_9NOCA</name>
<dbReference type="OrthoDB" id="3398194at2"/>
<organism evidence="1 2">
    <name type="scientific">Nocardia aurantia</name>
    <dbReference type="NCBI Taxonomy" id="2585199"/>
    <lineage>
        <taxon>Bacteria</taxon>
        <taxon>Bacillati</taxon>
        <taxon>Actinomycetota</taxon>
        <taxon>Actinomycetes</taxon>
        <taxon>Mycobacteriales</taxon>
        <taxon>Nocardiaceae</taxon>
        <taxon>Nocardia</taxon>
    </lineage>
</organism>
<accession>A0A7K0DGP1</accession>
<evidence type="ECO:0000313" key="1">
    <source>
        <dbReference type="EMBL" id="MQY24983.1"/>
    </source>
</evidence>